<evidence type="ECO:0000313" key="1">
    <source>
        <dbReference type="EMBL" id="GGL48850.1"/>
    </source>
</evidence>
<proteinExistence type="predicted"/>
<organism evidence="1 2">
    <name type="scientific">Halocalculus aciditolerans</name>
    <dbReference type="NCBI Taxonomy" id="1383812"/>
    <lineage>
        <taxon>Archaea</taxon>
        <taxon>Methanobacteriati</taxon>
        <taxon>Methanobacteriota</taxon>
        <taxon>Stenosarchaea group</taxon>
        <taxon>Halobacteria</taxon>
        <taxon>Halobacteriales</taxon>
        <taxon>Halobacteriaceae</taxon>
        <taxon>Halocalculus</taxon>
    </lineage>
</organism>
<comment type="caution">
    <text evidence="1">The sequence shown here is derived from an EMBL/GenBank/DDBJ whole genome shotgun (WGS) entry which is preliminary data.</text>
</comment>
<gene>
    <name evidence="1" type="ORF">GCM10009039_03840</name>
</gene>
<dbReference type="Proteomes" id="UP000607197">
    <property type="component" value="Unassembled WGS sequence"/>
</dbReference>
<name>A0A830F7R0_9EURY</name>
<evidence type="ECO:0000313" key="2">
    <source>
        <dbReference type="Proteomes" id="UP000607197"/>
    </source>
</evidence>
<sequence>MSRRASEKERAFGDVVYLNESVFRERAFGDVVHLNESVFRERAFGNIGRMSVGGESVRDYS</sequence>
<accession>A0A830F7R0</accession>
<keyword evidence="2" id="KW-1185">Reference proteome</keyword>
<dbReference type="AlphaFoldDB" id="A0A830F7R0"/>
<reference evidence="1" key="2">
    <citation type="submission" date="2020-09" db="EMBL/GenBank/DDBJ databases">
        <authorList>
            <person name="Sun Q."/>
            <person name="Ohkuma M."/>
        </authorList>
    </citation>
    <scope>NUCLEOTIDE SEQUENCE</scope>
    <source>
        <strain evidence="1">JCM 19596</strain>
    </source>
</reference>
<protein>
    <submittedName>
        <fullName evidence="1">Uncharacterized protein</fullName>
    </submittedName>
</protein>
<reference evidence="1" key="1">
    <citation type="journal article" date="2014" name="Int. J. Syst. Evol. Microbiol.">
        <title>Complete genome sequence of Corynebacterium casei LMG S-19264T (=DSM 44701T), isolated from a smear-ripened cheese.</title>
        <authorList>
            <consortium name="US DOE Joint Genome Institute (JGI-PGF)"/>
            <person name="Walter F."/>
            <person name="Albersmeier A."/>
            <person name="Kalinowski J."/>
            <person name="Ruckert C."/>
        </authorList>
    </citation>
    <scope>NUCLEOTIDE SEQUENCE</scope>
    <source>
        <strain evidence="1">JCM 19596</strain>
    </source>
</reference>
<dbReference type="EMBL" id="BMPG01000001">
    <property type="protein sequence ID" value="GGL48850.1"/>
    <property type="molecule type" value="Genomic_DNA"/>
</dbReference>